<organism evidence="1 2">
    <name type="scientific">Spongiibacter pelagi</name>
    <dbReference type="NCBI Taxonomy" id="2760804"/>
    <lineage>
        <taxon>Bacteria</taxon>
        <taxon>Pseudomonadati</taxon>
        <taxon>Pseudomonadota</taxon>
        <taxon>Gammaproteobacteria</taxon>
        <taxon>Cellvibrionales</taxon>
        <taxon>Spongiibacteraceae</taxon>
        <taxon>Spongiibacter</taxon>
    </lineage>
</organism>
<dbReference type="AlphaFoldDB" id="A0A927C0A6"/>
<keyword evidence="2" id="KW-1185">Reference proteome</keyword>
<evidence type="ECO:0000313" key="2">
    <source>
        <dbReference type="Proteomes" id="UP000610558"/>
    </source>
</evidence>
<dbReference type="RefSeq" id="WP_190764161.1">
    <property type="nucleotide sequence ID" value="NZ_JACXLD010000003.1"/>
</dbReference>
<gene>
    <name evidence="1" type="ORF">IB286_07650</name>
</gene>
<dbReference type="EMBL" id="JACXLD010000003">
    <property type="protein sequence ID" value="MBD2858885.1"/>
    <property type="molecule type" value="Genomic_DNA"/>
</dbReference>
<reference evidence="1" key="1">
    <citation type="submission" date="2020-09" db="EMBL/GenBank/DDBJ databases">
        <authorList>
            <person name="Yoon J.-W."/>
        </authorList>
    </citation>
    <scope>NUCLEOTIDE SEQUENCE</scope>
    <source>
        <strain evidence="1">KMU-158</strain>
    </source>
</reference>
<dbReference type="GO" id="GO:0003729">
    <property type="term" value="F:mRNA binding"/>
    <property type="evidence" value="ECO:0007669"/>
    <property type="project" value="InterPro"/>
</dbReference>
<protein>
    <submittedName>
        <fullName evidence="1">Type II toxin-antitoxin system HicA family toxin</fullName>
    </submittedName>
</protein>
<accession>A0A927C0A6</accession>
<sequence>MKRKHQKTLEAVFARPISANIQWRDIEALFTELGAEISEREGSRVAVVLFGEVRVFHRPHPNPNTDKGAVASIRKWLEQHRVSP</sequence>
<dbReference type="Proteomes" id="UP000610558">
    <property type="component" value="Unassembled WGS sequence"/>
</dbReference>
<dbReference type="InterPro" id="IPR012933">
    <property type="entry name" value="HicA_mRNA_interferase"/>
</dbReference>
<evidence type="ECO:0000313" key="1">
    <source>
        <dbReference type="EMBL" id="MBD2858885.1"/>
    </source>
</evidence>
<comment type="caution">
    <text evidence="1">The sequence shown here is derived from an EMBL/GenBank/DDBJ whole genome shotgun (WGS) entry which is preliminary data.</text>
</comment>
<name>A0A927C0A6_9GAMM</name>
<proteinExistence type="predicted"/>
<dbReference type="Pfam" id="PF07927">
    <property type="entry name" value="HicA_toxin"/>
    <property type="match status" value="1"/>
</dbReference>